<gene>
    <name evidence="2" type="ORF">GGU10DRAFT_382042</name>
</gene>
<evidence type="ECO:0000313" key="3">
    <source>
        <dbReference type="Proteomes" id="UP001163798"/>
    </source>
</evidence>
<reference evidence="2" key="1">
    <citation type="submission" date="2022-08" db="EMBL/GenBank/DDBJ databases">
        <authorList>
            <consortium name="DOE Joint Genome Institute"/>
            <person name="Min B."/>
            <person name="Riley R."/>
            <person name="Sierra-Patev S."/>
            <person name="Naranjo-Ortiz M."/>
            <person name="Looney B."/>
            <person name="Konkel Z."/>
            <person name="Slot J.C."/>
            <person name="Sakamoto Y."/>
            <person name="Steenwyk J.L."/>
            <person name="Rokas A."/>
            <person name="Carro J."/>
            <person name="Camarero S."/>
            <person name="Ferreira P."/>
            <person name="Molpeceres G."/>
            <person name="Ruiz-Duenas F.J."/>
            <person name="Serrano A."/>
            <person name="Henrissat B."/>
            <person name="Drula E."/>
            <person name="Hughes K.W."/>
            <person name="Mata J.L."/>
            <person name="Ishikawa N.K."/>
            <person name="Vargas-Isla R."/>
            <person name="Ushijima S."/>
            <person name="Smith C.A."/>
            <person name="Ahrendt S."/>
            <person name="Andreopoulos W."/>
            <person name="He G."/>
            <person name="Labutti K."/>
            <person name="Lipzen A."/>
            <person name="Ng V."/>
            <person name="Sandor L."/>
            <person name="Barry K."/>
            <person name="Martinez A.T."/>
            <person name="Xiao Y."/>
            <person name="Gibbons J.G."/>
            <person name="Terashima K."/>
            <person name="Hibbett D.S."/>
            <person name="Grigoriev I.V."/>
        </authorList>
    </citation>
    <scope>NUCLEOTIDE SEQUENCE</scope>
    <source>
        <strain evidence="2">TFB10291</strain>
    </source>
</reference>
<keyword evidence="3" id="KW-1185">Reference proteome</keyword>
<organism evidence="2 3">
    <name type="scientific">Lentinula aff. detonsa</name>
    <dbReference type="NCBI Taxonomy" id="2804958"/>
    <lineage>
        <taxon>Eukaryota</taxon>
        <taxon>Fungi</taxon>
        <taxon>Dikarya</taxon>
        <taxon>Basidiomycota</taxon>
        <taxon>Agaricomycotina</taxon>
        <taxon>Agaricomycetes</taxon>
        <taxon>Agaricomycetidae</taxon>
        <taxon>Agaricales</taxon>
        <taxon>Marasmiineae</taxon>
        <taxon>Omphalotaceae</taxon>
        <taxon>Lentinula</taxon>
    </lineage>
</organism>
<evidence type="ECO:0000256" key="1">
    <source>
        <dbReference type="SAM" id="MobiDB-lite"/>
    </source>
</evidence>
<dbReference type="AlphaFoldDB" id="A0AA38KSR0"/>
<accession>A0AA38KSR0</accession>
<feature type="region of interest" description="Disordered" evidence="1">
    <location>
        <begin position="181"/>
        <end position="213"/>
    </location>
</feature>
<dbReference type="Proteomes" id="UP001163798">
    <property type="component" value="Unassembled WGS sequence"/>
</dbReference>
<name>A0AA38KSR0_9AGAR</name>
<protein>
    <submittedName>
        <fullName evidence="2">Uncharacterized protein</fullName>
    </submittedName>
</protein>
<proteinExistence type="predicted"/>
<dbReference type="EMBL" id="MU794418">
    <property type="protein sequence ID" value="KAJ3779667.1"/>
    <property type="molecule type" value="Genomic_DNA"/>
</dbReference>
<comment type="caution">
    <text evidence="2">The sequence shown here is derived from an EMBL/GenBank/DDBJ whole genome shotgun (WGS) entry which is preliminary data.</text>
</comment>
<sequence length="213" mass="23382">MSATWSPACPARSLSPVLNEEEAELQAYLAAAQREAQEKWKRLREEKALGGGAGECKIVEEKGVVEEHVDDVVGEETEVVPKVESRPQKVASKMVAGLPRSREVIPIILIPKKRRNVVEVEVAESSHKRRKVVQILTPTPSLSPFLVPASVAFVATRFVGLSPTLPTRSLVRGATLCGKVARSSRSRRNRGFDPHPMSLTGRRKESCVMPSRS</sequence>
<evidence type="ECO:0000313" key="2">
    <source>
        <dbReference type="EMBL" id="KAJ3779667.1"/>
    </source>
</evidence>